<reference evidence="1" key="2">
    <citation type="submission" date="2020-11" db="EMBL/GenBank/DDBJ databases">
        <authorList>
            <person name="McCartney M.A."/>
            <person name="Auch B."/>
            <person name="Kono T."/>
            <person name="Mallez S."/>
            <person name="Becker A."/>
            <person name="Gohl D.M."/>
            <person name="Silverstein K.A.T."/>
            <person name="Koren S."/>
            <person name="Bechman K.B."/>
            <person name="Herman A."/>
            <person name="Abrahante J.E."/>
            <person name="Garbe J."/>
        </authorList>
    </citation>
    <scope>NUCLEOTIDE SEQUENCE</scope>
    <source>
        <strain evidence="1">Duluth1</strain>
        <tissue evidence="1">Whole animal</tissue>
    </source>
</reference>
<protein>
    <submittedName>
        <fullName evidence="1">Uncharacterized protein</fullName>
    </submittedName>
</protein>
<name>A0A9D4I7U5_DREPO</name>
<comment type="caution">
    <text evidence="1">The sequence shown here is derived from an EMBL/GenBank/DDBJ whole genome shotgun (WGS) entry which is preliminary data.</text>
</comment>
<accession>A0A9D4I7U5</accession>
<dbReference type="AlphaFoldDB" id="A0A9D4I7U5"/>
<dbReference type="Proteomes" id="UP000828390">
    <property type="component" value="Unassembled WGS sequence"/>
</dbReference>
<dbReference type="EMBL" id="JAIWYP010000010">
    <property type="protein sequence ID" value="KAH3751479.1"/>
    <property type="molecule type" value="Genomic_DNA"/>
</dbReference>
<reference evidence="1" key="1">
    <citation type="journal article" date="2019" name="bioRxiv">
        <title>The Genome of the Zebra Mussel, Dreissena polymorpha: A Resource for Invasive Species Research.</title>
        <authorList>
            <person name="McCartney M.A."/>
            <person name="Auch B."/>
            <person name="Kono T."/>
            <person name="Mallez S."/>
            <person name="Zhang Y."/>
            <person name="Obille A."/>
            <person name="Becker A."/>
            <person name="Abrahante J.E."/>
            <person name="Garbe J."/>
            <person name="Badalamenti J.P."/>
            <person name="Herman A."/>
            <person name="Mangelson H."/>
            <person name="Liachko I."/>
            <person name="Sullivan S."/>
            <person name="Sone E.D."/>
            <person name="Koren S."/>
            <person name="Silverstein K.A.T."/>
            <person name="Beckman K.B."/>
            <person name="Gohl D.M."/>
        </authorList>
    </citation>
    <scope>NUCLEOTIDE SEQUENCE</scope>
    <source>
        <strain evidence="1">Duluth1</strain>
        <tissue evidence="1">Whole animal</tissue>
    </source>
</reference>
<gene>
    <name evidence="1" type="ORF">DPMN_186038</name>
</gene>
<evidence type="ECO:0000313" key="2">
    <source>
        <dbReference type="Proteomes" id="UP000828390"/>
    </source>
</evidence>
<keyword evidence="2" id="KW-1185">Reference proteome</keyword>
<proteinExistence type="predicted"/>
<organism evidence="1 2">
    <name type="scientific">Dreissena polymorpha</name>
    <name type="common">Zebra mussel</name>
    <name type="synonym">Mytilus polymorpha</name>
    <dbReference type="NCBI Taxonomy" id="45954"/>
    <lineage>
        <taxon>Eukaryota</taxon>
        <taxon>Metazoa</taxon>
        <taxon>Spiralia</taxon>
        <taxon>Lophotrochozoa</taxon>
        <taxon>Mollusca</taxon>
        <taxon>Bivalvia</taxon>
        <taxon>Autobranchia</taxon>
        <taxon>Heteroconchia</taxon>
        <taxon>Euheterodonta</taxon>
        <taxon>Imparidentia</taxon>
        <taxon>Neoheterodontei</taxon>
        <taxon>Myida</taxon>
        <taxon>Dreissenoidea</taxon>
        <taxon>Dreissenidae</taxon>
        <taxon>Dreissena</taxon>
    </lineage>
</organism>
<evidence type="ECO:0000313" key="1">
    <source>
        <dbReference type="EMBL" id="KAH3751479.1"/>
    </source>
</evidence>
<sequence>MEVVTEITISLTGRLSSTDLTLETSKASVPKEVPARGPDATTLFLSKEENTSLRFV</sequence>